<protein>
    <submittedName>
        <fullName evidence="2">Uncharacterized protein</fullName>
    </submittedName>
</protein>
<accession>A0A438BXU8</accession>
<proteinExistence type="predicted"/>
<dbReference type="EMBL" id="QGNW01000058">
    <property type="protein sequence ID" value="RVX04875.1"/>
    <property type="molecule type" value="Genomic_DNA"/>
</dbReference>
<evidence type="ECO:0000313" key="2">
    <source>
        <dbReference type="EMBL" id="RVW15836.1"/>
    </source>
</evidence>
<gene>
    <name evidence="3" type="ORF">CK203_019268</name>
    <name evidence="2" type="ORF">CK203_073107</name>
</gene>
<sequence>MTETIESSLLLWENHENCPGCKIDRLKQADTGVPVKHLFYVWIVVLAAGTCTISISFSISCFFLFLPCFLLEMESLLMDEVSGRFS</sequence>
<comment type="caution">
    <text evidence="2">The sequence shown here is derived from an EMBL/GenBank/DDBJ whole genome shotgun (WGS) entry which is preliminary data.</text>
</comment>
<dbReference type="AlphaFoldDB" id="A0A438BXU8"/>
<dbReference type="Proteomes" id="UP000288805">
    <property type="component" value="Unassembled WGS sequence"/>
</dbReference>
<feature type="transmembrane region" description="Helical" evidence="1">
    <location>
        <begin position="39"/>
        <end position="66"/>
    </location>
</feature>
<name>A0A438BXU8_VITVI</name>
<keyword evidence="1" id="KW-0812">Transmembrane</keyword>
<keyword evidence="1" id="KW-0472">Membrane</keyword>
<evidence type="ECO:0000256" key="1">
    <source>
        <dbReference type="SAM" id="Phobius"/>
    </source>
</evidence>
<organism evidence="2 4">
    <name type="scientific">Vitis vinifera</name>
    <name type="common">Grape</name>
    <dbReference type="NCBI Taxonomy" id="29760"/>
    <lineage>
        <taxon>Eukaryota</taxon>
        <taxon>Viridiplantae</taxon>
        <taxon>Streptophyta</taxon>
        <taxon>Embryophyta</taxon>
        <taxon>Tracheophyta</taxon>
        <taxon>Spermatophyta</taxon>
        <taxon>Magnoliopsida</taxon>
        <taxon>eudicotyledons</taxon>
        <taxon>Gunneridae</taxon>
        <taxon>Pentapetalae</taxon>
        <taxon>rosids</taxon>
        <taxon>Vitales</taxon>
        <taxon>Vitaceae</taxon>
        <taxon>Viteae</taxon>
        <taxon>Vitis</taxon>
    </lineage>
</organism>
<keyword evidence="1" id="KW-1133">Transmembrane helix</keyword>
<reference evidence="2 4" key="1">
    <citation type="journal article" date="2018" name="PLoS Genet.">
        <title>Population sequencing reveals clonal diversity and ancestral inbreeding in the grapevine cultivar Chardonnay.</title>
        <authorList>
            <person name="Roach M.J."/>
            <person name="Johnson D.L."/>
            <person name="Bohlmann J."/>
            <person name="van Vuuren H.J."/>
            <person name="Jones S.J."/>
            <person name="Pretorius I.S."/>
            <person name="Schmidt S.A."/>
            <person name="Borneman A.R."/>
        </authorList>
    </citation>
    <scope>NUCLEOTIDE SEQUENCE [LARGE SCALE GENOMIC DNA]</scope>
    <source>
        <strain evidence="4">cv. Chardonnay</strain>
        <strain evidence="2">I10V1</strain>
        <tissue evidence="2">Leaf</tissue>
    </source>
</reference>
<evidence type="ECO:0000313" key="3">
    <source>
        <dbReference type="EMBL" id="RVX04875.1"/>
    </source>
</evidence>
<dbReference type="EMBL" id="QGNW01002594">
    <property type="protein sequence ID" value="RVW15836.1"/>
    <property type="molecule type" value="Genomic_DNA"/>
</dbReference>
<evidence type="ECO:0000313" key="4">
    <source>
        <dbReference type="Proteomes" id="UP000288805"/>
    </source>
</evidence>